<evidence type="ECO:0000256" key="1">
    <source>
        <dbReference type="SAM" id="Phobius"/>
    </source>
</evidence>
<dbReference type="Proteomes" id="UP000619457">
    <property type="component" value="Unassembled WGS sequence"/>
</dbReference>
<dbReference type="AlphaFoldDB" id="A0A918PPJ0"/>
<evidence type="ECO:0000313" key="3">
    <source>
        <dbReference type="Proteomes" id="UP000619457"/>
    </source>
</evidence>
<reference evidence="2" key="1">
    <citation type="journal article" date="2014" name="Int. J. Syst. Evol. Microbiol.">
        <title>Complete genome sequence of Corynebacterium casei LMG S-19264T (=DSM 44701T), isolated from a smear-ripened cheese.</title>
        <authorList>
            <consortium name="US DOE Joint Genome Institute (JGI-PGF)"/>
            <person name="Walter F."/>
            <person name="Albersmeier A."/>
            <person name="Kalinowski J."/>
            <person name="Ruckert C."/>
        </authorList>
    </citation>
    <scope>NUCLEOTIDE SEQUENCE</scope>
    <source>
        <strain evidence="2">KCTC 12368</strain>
    </source>
</reference>
<name>A0A918PPJ0_9BACT</name>
<dbReference type="PANTHER" id="PTHR43471">
    <property type="entry name" value="ABC TRANSPORTER PERMEASE"/>
    <property type="match status" value="1"/>
</dbReference>
<keyword evidence="1" id="KW-0812">Transmembrane</keyword>
<accession>A0A918PPJ0</accession>
<keyword evidence="1" id="KW-0472">Membrane</keyword>
<feature type="transmembrane region" description="Helical" evidence="1">
    <location>
        <begin position="184"/>
        <end position="211"/>
    </location>
</feature>
<dbReference type="Pfam" id="PF12679">
    <property type="entry name" value="ABC2_membrane_2"/>
    <property type="match status" value="1"/>
</dbReference>
<evidence type="ECO:0000313" key="2">
    <source>
        <dbReference type="EMBL" id="GGZ17222.1"/>
    </source>
</evidence>
<feature type="transmembrane region" description="Helical" evidence="1">
    <location>
        <begin position="149"/>
        <end position="178"/>
    </location>
</feature>
<sequence length="337" mass="37165">MKPLDFGSLGSDLIENFKALTHNYAPGYLPRGIFRVVVEKEISDHIKSWRFIILAGILILTGIGAVLSAYQTISTSLEASRWEDPFFSLRLFTAAENGLPSFHMLISLMGPLLGIGLAFDAINAEQIRGTSYRVLAQPIPRDYWINAKLIAALAVVSVLLLAITLCVMGSGMILLGAIPSIEEFWRLLGFVVISTFYIGFWISLALLFSIIFKQPATSALASVAAWLFVTVFYSILVTMMGQMVSSMRGGYLVWTRSLMSLLPSQLYSDAVSVILIPEIRSLGPLNTAQTYGAIPSPLPIGQSVLLVWPQITGIIALCLLCFAISYRIYMRREIRSR</sequence>
<feature type="transmembrane region" description="Helical" evidence="1">
    <location>
        <begin position="102"/>
        <end position="122"/>
    </location>
</feature>
<comment type="caution">
    <text evidence="2">The sequence shown here is derived from an EMBL/GenBank/DDBJ whole genome shotgun (WGS) entry which is preliminary data.</text>
</comment>
<gene>
    <name evidence="2" type="ORF">GCM10007049_07040</name>
</gene>
<feature type="transmembrane region" description="Helical" evidence="1">
    <location>
        <begin position="307"/>
        <end position="329"/>
    </location>
</feature>
<reference evidence="2" key="2">
    <citation type="submission" date="2020-09" db="EMBL/GenBank/DDBJ databases">
        <authorList>
            <person name="Sun Q."/>
            <person name="Kim S."/>
        </authorList>
    </citation>
    <scope>NUCLEOTIDE SEQUENCE</scope>
    <source>
        <strain evidence="2">KCTC 12368</strain>
    </source>
</reference>
<keyword evidence="1" id="KW-1133">Transmembrane helix</keyword>
<dbReference type="PANTHER" id="PTHR43471:SF14">
    <property type="entry name" value="ABC-2 TYPE TRANSPORT SYSTEM PERMEASE PROTEIN"/>
    <property type="match status" value="1"/>
</dbReference>
<feature type="transmembrane region" description="Helical" evidence="1">
    <location>
        <begin position="51"/>
        <end position="73"/>
    </location>
</feature>
<keyword evidence="3" id="KW-1185">Reference proteome</keyword>
<dbReference type="EMBL" id="BMWX01000001">
    <property type="protein sequence ID" value="GGZ17222.1"/>
    <property type="molecule type" value="Genomic_DNA"/>
</dbReference>
<protein>
    <submittedName>
        <fullName evidence="2">ABC transporter permease</fullName>
    </submittedName>
</protein>
<dbReference type="GO" id="GO:0140359">
    <property type="term" value="F:ABC-type transporter activity"/>
    <property type="evidence" value="ECO:0007669"/>
    <property type="project" value="InterPro"/>
</dbReference>
<feature type="transmembrane region" description="Helical" evidence="1">
    <location>
        <begin position="223"/>
        <end position="244"/>
    </location>
</feature>
<proteinExistence type="predicted"/>
<dbReference type="GO" id="GO:0005886">
    <property type="term" value="C:plasma membrane"/>
    <property type="evidence" value="ECO:0007669"/>
    <property type="project" value="UniProtKB-SubCell"/>
</dbReference>
<organism evidence="2 3">
    <name type="scientific">Echinicola pacifica</name>
    <dbReference type="NCBI Taxonomy" id="346377"/>
    <lineage>
        <taxon>Bacteria</taxon>
        <taxon>Pseudomonadati</taxon>
        <taxon>Bacteroidota</taxon>
        <taxon>Cytophagia</taxon>
        <taxon>Cytophagales</taxon>
        <taxon>Cyclobacteriaceae</taxon>
        <taxon>Echinicola</taxon>
    </lineage>
</organism>